<evidence type="ECO:0000256" key="1">
    <source>
        <dbReference type="SAM" id="MobiDB-lite"/>
    </source>
</evidence>
<gene>
    <name evidence="2" type="ORF">FJN17_26830</name>
</gene>
<evidence type="ECO:0000313" key="2">
    <source>
        <dbReference type="EMBL" id="QDF40893.1"/>
    </source>
</evidence>
<proteinExistence type="predicted"/>
<dbReference type="RefSeq" id="WP_140481659.1">
    <property type="nucleotide sequence ID" value="NZ_CP041090.2"/>
</dbReference>
<reference evidence="3" key="1">
    <citation type="submission" date="2019-06" db="EMBL/GenBank/DDBJ databases">
        <title>Whole-Genome Sequence of Bradyrhizobium sp. 3 Strain 65S1MB.</title>
        <authorList>
            <person name="Bromfield E.S.P."/>
            <person name="Cloutier S."/>
            <person name="Nguyen H.D.T."/>
        </authorList>
    </citation>
    <scope>NUCLEOTIDE SEQUENCE [LARGE SCALE GENOMIC DNA]</scope>
    <source>
        <strain evidence="3">65S1MB</strain>
    </source>
</reference>
<sequence>MAKLDFAKAKADISEIVEIVKTVPEALQQRCFELLFERAFSETEASVKPGGAATPAEEPTPPGASDKKLPSNVVAFMRRHNIPDSQLGKLFMIDHDPLLPVYKIPTGQMAKSQLIKVLMVILENGLLNNSLTATYAELRGSARDDDLYDGNFNKLFRKDLFKGVGKDGVNDDTVIELTGTGMDKLAEVIKELGQ</sequence>
<evidence type="ECO:0000313" key="3">
    <source>
        <dbReference type="Proteomes" id="UP000319298"/>
    </source>
</evidence>
<dbReference type="EMBL" id="CP041090">
    <property type="protein sequence ID" value="QDF40893.1"/>
    <property type="molecule type" value="Genomic_DNA"/>
</dbReference>
<keyword evidence="3" id="KW-1185">Reference proteome</keyword>
<reference evidence="2 3" key="2">
    <citation type="journal article" date="2020" name="Int. J. Syst. Evol. Microbiol.">
        <title>Description and complete genome sequences of Bradyrhizobium symbiodeficiens sp. nov., a non-symbiotic bacterium associated with legumes native to Canada.</title>
        <authorList>
            <person name="Bromfield E.S.P."/>
            <person name="Cloutier S."/>
            <person name="Nguyen H.D.T."/>
        </authorList>
    </citation>
    <scope>NUCLEOTIDE SEQUENCE [LARGE SCALE GENOMIC DNA]</scope>
    <source>
        <strain evidence="2 3">65S1MB</strain>
    </source>
</reference>
<organism evidence="2 3">
    <name type="scientific">Bradyrhizobium symbiodeficiens</name>
    <dbReference type="NCBI Taxonomy" id="1404367"/>
    <lineage>
        <taxon>Bacteria</taxon>
        <taxon>Pseudomonadati</taxon>
        <taxon>Pseudomonadota</taxon>
        <taxon>Alphaproteobacteria</taxon>
        <taxon>Hyphomicrobiales</taxon>
        <taxon>Nitrobacteraceae</taxon>
        <taxon>Bradyrhizobium</taxon>
    </lineage>
</organism>
<dbReference type="Proteomes" id="UP000319298">
    <property type="component" value="Chromosome"/>
</dbReference>
<feature type="region of interest" description="Disordered" evidence="1">
    <location>
        <begin position="46"/>
        <end position="69"/>
    </location>
</feature>
<name>A0ABX5WCS0_9BRAD</name>
<protein>
    <submittedName>
        <fullName evidence="2">Uncharacterized protein</fullName>
    </submittedName>
</protein>
<accession>A0ABX5WCS0</accession>